<keyword evidence="10" id="KW-0677">Repeat</keyword>
<evidence type="ECO:0000256" key="16">
    <source>
        <dbReference type="ARBA" id="ARBA00023303"/>
    </source>
</evidence>
<dbReference type="Pfam" id="PF00520">
    <property type="entry name" value="Ion_trans"/>
    <property type="match status" value="1"/>
</dbReference>
<dbReference type="Pfam" id="PF08344">
    <property type="entry name" value="TRP_2"/>
    <property type="match status" value="1"/>
</dbReference>
<comment type="catalytic activity">
    <reaction evidence="17">
        <text>Ca(2+)(in) = Ca(2+)(out)</text>
        <dbReference type="Rhea" id="RHEA:29671"/>
        <dbReference type="ChEBI" id="CHEBI:29108"/>
    </reaction>
</comment>
<organism evidence="21 22">
    <name type="scientific">Hemibagrus guttatus</name>
    <dbReference type="NCBI Taxonomy" id="175788"/>
    <lineage>
        <taxon>Eukaryota</taxon>
        <taxon>Metazoa</taxon>
        <taxon>Chordata</taxon>
        <taxon>Craniata</taxon>
        <taxon>Vertebrata</taxon>
        <taxon>Euteleostomi</taxon>
        <taxon>Actinopterygii</taxon>
        <taxon>Neopterygii</taxon>
        <taxon>Teleostei</taxon>
        <taxon>Ostariophysi</taxon>
        <taxon>Siluriformes</taxon>
        <taxon>Bagridae</taxon>
        <taxon>Hemibagrus</taxon>
    </lineage>
</organism>
<evidence type="ECO:0000256" key="18">
    <source>
        <dbReference type="SAM" id="MobiDB-lite"/>
    </source>
</evidence>
<evidence type="ECO:0000313" key="21">
    <source>
        <dbReference type="EMBL" id="KAK3551706.1"/>
    </source>
</evidence>
<keyword evidence="12 19" id="KW-1133">Transmembrane helix</keyword>
<comment type="caution">
    <text evidence="21">The sequence shown here is derived from an EMBL/GenBank/DDBJ whole genome shotgun (WGS) entry which is preliminary data.</text>
</comment>
<evidence type="ECO:0000256" key="15">
    <source>
        <dbReference type="ARBA" id="ARBA00023136"/>
    </source>
</evidence>
<dbReference type="AlphaFoldDB" id="A0AAE0REW8"/>
<evidence type="ECO:0000256" key="2">
    <source>
        <dbReference type="ARBA" id="ARBA00009944"/>
    </source>
</evidence>
<dbReference type="SMART" id="SM00248">
    <property type="entry name" value="ANK"/>
    <property type="match status" value="3"/>
</dbReference>
<keyword evidence="5" id="KW-1003">Cell membrane</keyword>
<evidence type="ECO:0000256" key="17">
    <source>
        <dbReference type="ARBA" id="ARBA00036634"/>
    </source>
</evidence>
<feature type="region of interest" description="Disordered" evidence="18">
    <location>
        <begin position="479"/>
        <end position="618"/>
    </location>
</feature>
<dbReference type="SMART" id="SM01420">
    <property type="entry name" value="TRP_2"/>
    <property type="match status" value="1"/>
</dbReference>
<keyword evidence="13" id="KW-0040">ANK repeat</keyword>
<feature type="domain" description="Transient receptor ion channel" evidence="20">
    <location>
        <begin position="227"/>
        <end position="286"/>
    </location>
</feature>
<keyword evidence="15 19" id="KW-0472">Membrane</keyword>
<accession>A0AAE0REW8</accession>
<feature type="compositionally biased region" description="Basic residues" evidence="18">
    <location>
        <begin position="590"/>
        <end position="605"/>
    </location>
</feature>
<dbReference type="InterPro" id="IPR002153">
    <property type="entry name" value="TRPC_channel"/>
</dbReference>
<gene>
    <name evidence="21" type="ORF">QTP70_022565</name>
</gene>
<feature type="transmembrane region" description="Helical" evidence="19">
    <location>
        <begin position="414"/>
        <end position="435"/>
    </location>
</feature>
<dbReference type="GO" id="GO:0015279">
    <property type="term" value="F:store-operated calcium channel activity"/>
    <property type="evidence" value="ECO:0007669"/>
    <property type="project" value="TreeGrafter"/>
</dbReference>
<feature type="transmembrane region" description="Helical" evidence="19">
    <location>
        <begin position="936"/>
        <end position="957"/>
    </location>
</feature>
<keyword evidence="11" id="KW-0106">Calcium</keyword>
<dbReference type="GO" id="GO:0034703">
    <property type="term" value="C:cation channel complex"/>
    <property type="evidence" value="ECO:0007669"/>
    <property type="project" value="TreeGrafter"/>
</dbReference>
<evidence type="ECO:0000256" key="8">
    <source>
        <dbReference type="ARBA" id="ARBA00022673"/>
    </source>
</evidence>
<evidence type="ECO:0000256" key="6">
    <source>
        <dbReference type="ARBA" id="ARBA00022553"/>
    </source>
</evidence>
<feature type="transmembrane region" description="Helical" evidence="19">
    <location>
        <begin position="977"/>
        <end position="999"/>
    </location>
</feature>
<evidence type="ECO:0000256" key="5">
    <source>
        <dbReference type="ARBA" id="ARBA00022475"/>
    </source>
</evidence>
<sequence>MRLGLGVLSYPLPVLMAALYRGPHTASPRAHLALKDVREVQEETTLDEKLFLLACEKGDYYMVKKLLEEKCHGELNINCVDVLGKDAVTIAIENENLDILQLLLDHGCQTTDALLVAIDSEVVGAVDILLNHRPRRSSKPSIAKLMQRIQNPEYSTTMDVAPVILAAHRNNYEILTMLLKQDISLPRPHAVGCECTLCNAKNKKDSLQESSEKWNSLERKTLSVIGYITTPDHRLIQRTLPRFRLDIYRCLASPSLIMLTEEDPILRAFELSADLKELSLVEVEFRTDYEELAKQCKMFAKDLLAQARNSRELEVILNHTSSEDHVNKRGLLEERMNLSRLKLAIKYNQKEFVAQSNCQQFLNTVWFGEMASYRRKHTGLKLLTVLSVALLWPLLSICYLFGPRSRVGHIIHTPFVKFIIHTASYFTFLLLLNLYSLVYNEDKKNTMGPALELIDYLLILWIIGRGVVPPAAAVRPAAKGPGAAAAPDLTESEPQAQPAAQKPTGAMLALEKPRTAEPDAAEPPSARPDQKKPWSTEKSSVGSGALLEPPVLTEAGIEVQGNRMETLDTTTVQGDRGDVDMVDEPVFKVPNKRKKQGKGQGKKQAKKETKVEERESDSDDCISDSVLTFDSQEEQINVVYSAEDIEEAAFGCFLFGVATADQLVHTTTWNRKRNKGCGTLHWLLDKPLIHGGRLDVSGVTAPALSRALISSRVVTLRELVNITGTDLSRAEDLAAHLGLRSLRVVNQLLHRWRTVLTSKERVQLMDYQITETNPAEEGSFPQLDIAPDLEGSEGPLLECWGVKEMNFGSVSGKLLYRACVKVLNKKKLSGRVDTPWRSVLAFNADIKPEWRALYKPPLTKRAADLQWRILHGMVWSDVKRLWYVGLEDFLEESRNHLSFVMNSLYLATFALKIVAHSKFEDVLSDRKDWDASHPILVAEGLFAFANVLSYLRLFFMYTTSSILGPLQISMGQMLQEFGKFLGLFLLVLFSFTIGLTQLYGKDQKDSVKITDSNKDCEGISCEQQSNDTFHTFMGTCYALFWYIFSLAHVALFVTRISYTEELRSFVGALIVGTYNIVVVIVLTKLLVAMLHKSFRQIANHEDKEWKFARAKLWLSYFDDKCTLPPPFNILPSPKTLCYLLTSLSKWICSHTSTGKMKRQNSLKEWKNLKQKRAENYQKIMCCLVHRYLTSTRQKMQSMDQATVENLNDLRQDLSKFRNEMRDLLGFRTSKYAMFYPRS</sequence>
<dbReference type="GO" id="GO:0070679">
    <property type="term" value="F:inositol 1,4,5 trisphosphate binding"/>
    <property type="evidence" value="ECO:0007669"/>
    <property type="project" value="TreeGrafter"/>
</dbReference>
<evidence type="ECO:0000256" key="19">
    <source>
        <dbReference type="SAM" id="Phobius"/>
    </source>
</evidence>
<name>A0AAE0REW8_9TELE</name>
<evidence type="ECO:0000256" key="10">
    <source>
        <dbReference type="ARBA" id="ARBA00022737"/>
    </source>
</evidence>
<evidence type="ECO:0000256" key="1">
    <source>
        <dbReference type="ARBA" id="ARBA00004651"/>
    </source>
</evidence>
<evidence type="ECO:0000256" key="13">
    <source>
        <dbReference type="ARBA" id="ARBA00023043"/>
    </source>
</evidence>
<keyword evidence="4" id="KW-0813">Transport</keyword>
<dbReference type="SUPFAM" id="SSF48403">
    <property type="entry name" value="Ankyrin repeat"/>
    <property type="match status" value="1"/>
</dbReference>
<dbReference type="GO" id="GO:0005886">
    <property type="term" value="C:plasma membrane"/>
    <property type="evidence" value="ECO:0007669"/>
    <property type="project" value="UniProtKB-SubCell"/>
</dbReference>
<evidence type="ECO:0000256" key="3">
    <source>
        <dbReference type="ARBA" id="ARBA00013302"/>
    </source>
</evidence>
<feature type="transmembrane region" description="Helical" evidence="19">
    <location>
        <begin position="382"/>
        <end position="402"/>
    </location>
</feature>
<evidence type="ECO:0000313" key="22">
    <source>
        <dbReference type="Proteomes" id="UP001274896"/>
    </source>
</evidence>
<keyword evidence="8" id="KW-0107">Calcium channel</keyword>
<dbReference type="FunFam" id="1.10.287.70:FF:000266">
    <property type="entry name" value="Transient receptor potential cation channel subfamily c member 1"/>
    <property type="match status" value="1"/>
</dbReference>
<evidence type="ECO:0000256" key="7">
    <source>
        <dbReference type="ARBA" id="ARBA00022568"/>
    </source>
</evidence>
<dbReference type="Pfam" id="PF12796">
    <property type="entry name" value="Ank_2"/>
    <property type="match status" value="1"/>
</dbReference>
<keyword evidence="16" id="KW-0407">Ion channel</keyword>
<evidence type="ECO:0000256" key="11">
    <source>
        <dbReference type="ARBA" id="ARBA00022837"/>
    </source>
</evidence>
<proteinExistence type="inferred from homology"/>
<dbReference type="FunFam" id="1.25.40.20:FF:000088">
    <property type="entry name" value="short transient receptor potential channel 1 isoform X1"/>
    <property type="match status" value="1"/>
</dbReference>
<reference evidence="21" key="1">
    <citation type="submission" date="2023-06" db="EMBL/GenBank/DDBJ databases">
        <title>Male Hemibagrus guttatus genome.</title>
        <authorList>
            <person name="Bian C."/>
        </authorList>
    </citation>
    <scope>NUCLEOTIDE SEQUENCE</scope>
    <source>
        <strain evidence="21">Male_cb2023</strain>
        <tissue evidence="21">Muscle</tissue>
    </source>
</reference>
<feature type="transmembrane region" description="Helical" evidence="19">
    <location>
        <begin position="1039"/>
        <end position="1058"/>
    </location>
</feature>
<evidence type="ECO:0000256" key="9">
    <source>
        <dbReference type="ARBA" id="ARBA00022692"/>
    </source>
</evidence>
<evidence type="ECO:0000256" key="12">
    <source>
        <dbReference type="ARBA" id="ARBA00022989"/>
    </source>
</evidence>
<keyword evidence="9 19" id="KW-0812">Transmembrane</keyword>
<dbReference type="Gene3D" id="1.10.287.70">
    <property type="match status" value="1"/>
</dbReference>
<evidence type="ECO:0000256" key="14">
    <source>
        <dbReference type="ARBA" id="ARBA00023065"/>
    </source>
</evidence>
<evidence type="ECO:0000259" key="20">
    <source>
        <dbReference type="SMART" id="SM01420"/>
    </source>
</evidence>
<comment type="subcellular location">
    <subcellularLocation>
        <location evidence="1">Cell membrane</location>
        <topology evidence="1">Multi-pass membrane protein</topology>
    </subcellularLocation>
</comment>
<comment type="similarity">
    <text evidence="2">Belongs to the transient receptor (TC 1.A.4) family. STrpC subfamily. TRPC1 sub-subfamily.</text>
</comment>
<dbReference type="Gene3D" id="1.25.40.20">
    <property type="entry name" value="Ankyrin repeat-containing domain"/>
    <property type="match status" value="1"/>
</dbReference>
<dbReference type="InterPro" id="IPR002110">
    <property type="entry name" value="Ankyrin_rpt"/>
</dbReference>
<dbReference type="GO" id="GO:0051480">
    <property type="term" value="P:regulation of cytosolic calcium ion concentration"/>
    <property type="evidence" value="ECO:0007669"/>
    <property type="project" value="TreeGrafter"/>
</dbReference>
<keyword evidence="14" id="KW-0406">Ion transport</keyword>
<keyword evidence="7" id="KW-0109">Calcium transport</keyword>
<dbReference type="InterPro" id="IPR036770">
    <property type="entry name" value="Ankyrin_rpt-contain_sf"/>
</dbReference>
<dbReference type="Proteomes" id="UP001274896">
    <property type="component" value="Unassembled WGS sequence"/>
</dbReference>
<dbReference type="PANTHER" id="PTHR10117">
    <property type="entry name" value="TRANSIENT RECEPTOR POTENTIAL CHANNEL"/>
    <property type="match status" value="1"/>
</dbReference>
<protein>
    <recommendedName>
        <fullName evidence="3">Short transient receptor potential channel 1</fullName>
    </recommendedName>
</protein>
<feature type="transmembrane region" description="Helical" evidence="19">
    <location>
        <begin position="1064"/>
        <end position="1087"/>
    </location>
</feature>
<dbReference type="InterPro" id="IPR005821">
    <property type="entry name" value="Ion_trans_dom"/>
</dbReference>
<evidence type="ECO:0000256" key="4">
    <source>
        <dbReference type="ARBA" id="ARBA00022448"/>
    </source>
</evidence>
<dbReference type="EMBL" id="JAUCMX010000003">
    <property type="protein sequence ID" value="KAK3551706.1"/>
    <property type="molecule type" value="Genomic_DNA"/>
</dbReference>
<dbReference type="PANTHER" id="PTHR10117:SF56">
    <property type="entry name" value="SHORT TRANSIENT RECEPTOR POTENTIAL CHANNEL 1"/>
    <property type="match status" value="1"/>
</dbReference>
<keyword evidence="6" id="KW-0597">Phosphoprotein</keyword>
<dbReference type="InterPro" id="IPR013555">
    <property type="entry name" value="TRP_dom"/>
</dbReference>
<keyword evidence="22" id="KW-1185">Reference proteome</keyword>
<dbReference type="PRINTS" id="PR01097">
    <property type="entry name" value="TRNSRECEPTRP"/>
</dbReference>